<dbReference type="Proteomes" id="UP000697710">
    <property type="component" value="Unassembled WGS sequence"/>
</dbReference>
<evidence type="ECO:0000313" key="2">
    <source>
        <dbReference type="EMBL" id="MCA9730361.1"/>
    </source>
</evidence>
<comment type="caution">
    <text evidence="2">The sequence shown here is derived from an EMBL/GenBank/DDBJ whole genome shotgun (WGS) entry which is preliminary data.</text>
</comment>
<dbReference type="EMBL" id="JAGQHR010001134">
    <property type="protein sequence ID" value="MCA9730361.1"/>
    <property type="molecule type" value="Genomic_DNA"/>
</dbReference>
<sequence length="207" mass="23271">MARWRHCHLLAVIALTAVLGGPRDVRGEEGGPSSGGPPVVENRLAKERSPYLRQHRTNPVDWYPWSDEAFARARELDRPVFLSVGYAACHWCHVMEHESFEDRATADLLNATFVCVKVDREERPDVDALYMQAVQLFGRGGWPMTVLLMPDGRPFLGATYLPASNLRELTKEIGRLWTGDRTVLERQADHLAERIKAMSDGPALPPT</sequence>
<dbReference type="PANTHER" id="PTHR42899:SF1">
    <property type="entry name" value="SPERMATOGENESIS-ASSOCIATED PROTEIN 20"/>
    <property type="match status" value="1"/>
</dbReference>
<evidence type="ECO:0000313" key="3">
    <source>
        <dbReference type="Proteomes" id="UP000697710"/>
    </source>
</evidence>
<reference evidence="2" key="2">
    <citation type="journal article" date="2021" name="Microbiome">
        <title>Successional dynamics and alternative stable states in a saline activated sludge microbial community over 9 years.</title>
        <authorList>
            <person name="Wang Y."/>
            <person name="Ye J."/>
            <person name="Ju F."/>
            <person name="Liu L."/>
            <person name="Boyd J.A."/>
            <person name="Deng Y."/>
            <person name="Parks D.H."/>
            <person name="Jiang X."/>
            <person name="Yin X."/>
            <person name="Woodcroft B.J."/>
            <person name="Tyson G.W."/>
            <person name="Hugenholtz P."/>
            <person name="Polz M.F."/>
            <person name="Zhang T."/>
        </authorList>
    </citation>
    <scope>NUCLEOTIDE SEQUENCE</scope>
    <source>
        <strain evidence="2">HKST-UBA01</strain>
    </source>
</reference>
<dbReference type="Gene3D" id="3.40.30.10">
    <property type="entry name" value="Glutaredoxin"/>
    <property type="match status" value="1"/>
</dbReference>
<dbReference type="Pfam" id="PF03190">
    <property type="entry name" value="Thioredox_DsbH"/>
    <property type="match status" value="1"/>
</dbReference>
<dbReference type="InterPro" id="IPR004879">
    <property type="entry name" value="Ssp411-like_TRX"/>
</dbReference>
<evidence type="ECO:0000259" key="1">
    <source>
        <dbReference type="Pfam" id="PF03190"/>
    </source>
</evidence>
<dbReference type="SUPFAM" id="SSF52833">
    <property type="entry name" value="Thioredoxin-like"/>
    <property type="match status" value="1"/>
</dbReference>
<accession>A0A956RR38</accession>
<dbReference type="AlphaFoldDB" id="A0A956RR38"/>
<dbReference type="CDD" id="cd02955">
    <property type="entry name" value="SSP411"/>
    <property type="match status" value="1"/>
</dbReference>
<dbReference type="PANTHER" id="PTHR42899">
    <property type="entry name" value="SPERMATOGENESIS-ASSOCIATED PROTEIN 20"/>
    <property type="match status" value="1"/>
</dbReference>
<organism evidence="2 3">
    <name type="scientific">Eiseniibacteriota bacterium</name>
    <dbReference type="NCBI Taxonomy" id="2212470"/>
    <lineage>
        <taxon>Bacteria</taxon>
        <taxon>Candidatus Eiseniibacteriota</taxon>
    </lineage>
</organism>
<proteinExistence type="predicted"/>
<dbReference type="InterPro" id="IPR036249">
    <property type="entry name" value="Thioredoxin-like_sf"/>
</dbReference>
<dbReference type="InterPro" id="IPR024705">
    <property type="entry name" value="Ssp411"/>
</dbReference>
<reference evidence="2" key="1">
    <citation type="submission" date="2020-04" db="EMBL/GenBank/DDBJ databases">
        <authorList>
            <person name="Zhang T."/>
        </authorList>
    </citation>
    <scope>NUCLEOTIDE SEQUENCE</scope>
    <source>
        <strain evidence="2">HKST-UBA01</strain>
    </source>
</reference>
<protein>
    <submittedName>
        <fullName evidence="2">Thioredoxin domain-containing protein</fullName>
    </submittedName>
</protein>
<gene>
    <name evidence="2" type="ORF">KC729_21955</name>
</gene>
<name>A0A956RR38_UNCEI</name>
<feature type="domain" description="Spermatogenesis-associated protein 20-like TRX" evidence="1">
    <location>
        <begin position="41"/>
        <end position="195"/>
    </location>
</feature>
<feature type="non-terminal residue" evidence="2">
    <location>
        <position position="207"/>
    </location>
</feature>